<sequence>LLHVVQDIKNCRPVWVHWTFFLEQYCQLLKISLCSCQHPWSNLARKVLHVAHLTQIGIKY</sequence>
<name>A0A0D0DMW7_9AGAM</name>
<keyword evidence="2" id="KW-1185">Reference proteome</keyword>
<dbReference type="InParanoid" id="A0A0D0DMW7"/>
<dbReference type="HOGENOM" id="CLU_197758_0_0_1"/>
<evidence type="ECO:0000313" key="2">
    <source>
        <dbReference type="Proteomes" id="UP000054538"/>
    </source>
</evidence>
<feature type="non-terminal residue" evidence="1">
    <location>
        <position position="60"/>
    </location>
</feature>
<dbReference type="AlphaFoldDB" id="A0A0D0DMW7"/>
<evidence type="ECO:0000313" key="1">
    <source>
        <dbReference type="EMBL" id="KIK79835.1"/>
    </source>
</evidence>
<dbReference type="OrthoDB" id="6613063at2759"/>
<protein>
    <submittedName>
        <fullName evidence="1">Uncharacterized protein</fullName>
    </submittedName>
</protein>
<dbReference type="EMBL" id="KN826171">
    <property type="protein sequence ID" value="KIK79835.1"/>
    <property type="molecule type" value="Genomic_DNA"/>
</dbReference>
<dbReference type="Proteomes" id="UP000054538">
    <property type="component" value="Unassembled WGS sequence"/>
</dbReference>
<feature type="non-terminal residue" evidence="1">
    <location>
        <position position="1"/>
    </location>
</feature>
<reference evidence="2" key="2">
    <citation type="submission" date="2015-01" db="EMBL/GenBank/DDBJ databases">
        <title>Evolutionary Origins and Diversification of the Mycorrhizal Mutualists.</title>
        <authorList>
            <consortium name="DOE Joint Genome Institute"/>
            <consortium name="Mycorrhizal Genomics Consortium"/>
            <person name="Kohler A."/>
            <person name="Kuo A."/>
            <person name="Nagy L.G."/>
            <person name="Floudas D."/>
            <person name="Copeland A."/>
            <person name="Barry K.W."/>
            <person name="Cichocki N."/>
            <person name="Veneault-Fourrey C."/>
            <person name="LaButti K."/>
            <person name="Lindquist E.A."/>
            <person name="Lipzen A."/>
            <person name="Lundell T."/>
            <person name="Morin E."/>
            <person name="Murat C."/>
            <person name="Riley R."/>
            <person name="Ohm R."/>
            <person name="Sun H."/>
            <person name="Tunlid A."/>
            <person name="Henrissat B."/>
            <person name="Grigoriev I.V."/>
            <person name="Hibbett D.S."/>
            <person name="Martin F."/>
        </authorList>
    </citation>
    <scope>NUCLEOTIDE SEQUENCE [LARGE SCALE GENOMIC DNA]</scope>
    <source>
        <strain evidence="2">Ve08.2h10</strain>
    </source>
</reference>
<reference evidence="1 2" key="1">
    <citation type="submission" date="2014-04" db="EMBL/GenBank/DDBJ databases">
        <authorList>
            <consortium name="DOE Joint Genome Institute"/>
            <person name="Kuo A."/>
            <person name="Kohler A."/>
            <person name="Jargeat P."/>
            <person name="Nagy L.G."/>
            <person name="Floudas D."/>
            <person name="Copeland A."/>
            <person name="Barry K.W."/>
            <person name="Cichocki N."/>
            <person name="Veneault-Fourrey C."/>
            <person name="LaButti K."/>
            <person name="Lindquist E.A."/>
            <person name="Lipzen A."/>
            <person name="Lundell T."/>
            <person name="Morin E."/>
            <person name="Murat C."/>
            <person name="Sun H."/>
            <person name="Tunlid A."/>
            <person name="Henrissat B."/>
            <person name="Grigoriev I.V."/>
            <person name="Hibbett D.S."/>
            <person name="Martin F."/>
            <person name="Nordberg H.P."/>
            <person name="Cantor M.N."/>
            <person name="Hua S.X."/>
        </authorList>
    </citation>
    <scope>NUCLEOTIDE SEQUENCE [LARGE SCALE GENOMIC DNA]</scope>
    <source>
        <strain evidence="1 2">Ve08.2h10</strain>
    </source>
</reference>
<proteinExistence type="predicted"/>
<dbReference type="STRING" id="930991.A0A0D0DMW7"/>
<accession>A0A0D0DMW7</accession>
<gene>
    <name evidence="1" type="ORF">PAXRUDRAFT_82569</name>
</gene>
<organism evidence="1 2">
    <name type="scientific">Paxillus rubicundulus Ve08.2h10</name>
    <dbReference type="NCBI Taxonomy" id="930991"/>
    <lineage>
        <taxon>Eukaryota</taxon>
        <taxon>Fungi</taxon>
        <taxon>Dikarya</taxon>
        <taxon>Basidiomycota</taxon>
        <taxon>Agaricomycotina</taxon>
        <taxon>Agaricomycetes</taxon>
        <taxon>Agaricomycetidae</taxon>
        <taxon>Boletales</taxon>
        <taxon>Paxilineae</taxon>
        <taxon>Paxillaceae</taxon>
        <taxon>Paxillus</taxon>
    </lineage>
</organism>